<gene>
    <name evidence="5" type="ORF">T069G_03980</name>
</gene>
<dbReference type="GO" id="GO:0006900">
    <property type="term" value="P:vesicle budding from membrane"/>
    <property type="evidence" value="ECO:0007669"/>
    <property type="project" value="TreeGrafter"/>
</dbReference>
<dbReference type="GO" id="GO:0005546">
    <property type="term" value="F:phosphatidylinositol-4,5-bisphosphate binding"/>
    <property type="evidence" value="ECO:0007669"/>
    <property type="project" value="TreeGrafter"/>
</dbReference>
<feature type="region of interest" description="Disordered" evidence="3">
    <location>
        <begin position="464"/>
        <end position="542"/>
    </location>
</feature>
<dbReference type="GO" id="GO:0032050">
    <property type="term" value="F:clathrin heavy chain binding"/>
    <property type="evidence" value="ECO:0007669"/>
    <property type="project" value="TreeGrafter"/>
</dbReference>
<keyword evidence="2" id="KW-0963">Cytoplasm</keyword>
<dbReference type="Pfam" id="PF07651">
    <property type="entry name" value="ANTH"/>
    <property type="match status" value="1"/>
</dbReference>
<evidence type="ECO:0000313" key="6">
    <source>
        <dbReference type="Proteomes" id="UP001140511"/>
    </source>
</evidence>
<dbReference type="RefSeq" id="XP_056032082.1">
    <property type="nucleotide sequence ID" value="XM_056171190.1"/>
</dbReference>
<dbReference type="Proteomes" id="UP001140511">
    <property type="component" value="Unassembled WGS sequence"/>
</dbReference>
<keyword evidence="6" id="KW-1185">Reference proteome</keyword>
<feature type="region of interest" description="Disordered" evidence="3">
    <location>
        <begin position="275"/>
        <end position="335"/>
    </location>
</feature>
<feature type="domain" description="ENTH" evidence="4">
    <location>
        <begin position="1"/>
        <end position="123"/>
    </location>
</feature>
<evidence type="ECO:0000256" key="2">
    <source>
        <dbReference type="ARBA" id="ARBA00022490"/>
    </source>
</evidence>
<feature type="compositionally biased region" description="Low complexity" evidence="3">
    <location>
        <begin position="514"/>
        <end position="526"/>
    </location>
</feature>
<dbReference type="EMBL" id="JAOPEN010000002">
    <property type="protein sequence ID" value="KAJ4863026.1"/>
    <property type="molecule type" value="Genomic_DNA"/>
</dbReference>
<evidence type="ECO:0000259" key="4">
    <source>
        <dbReference type="PROSITE" id="PS50942"/>
    </source>
</evidence>
<dbReference type="InterPro" id="IPR045192">
    <property type="entry name" value="AP180-like"/>
</dbReference>
<dbReference type="GO" id="GO:0072583">
    <property type="term" value="P:clathrin-dependent endocytosis"/>
    <property type="evidence" value="ECO:0007669"/>
    <property type="project" value="InterPro"/>
</dbReference>
<dbReference type="FunFam" id="1.25.40.90:FF:000025">
    <property type="entry name" value="ENTH domain protein"/>
    <property type="match status" value="1"/>
</dbReference>
<sequence>MSSFEKSVKGATKIKNAPPKTKYIEHILVGTHSGEAGIAEVLRALQNRLHDSTWTVVFKSLMTVHLMIREGSPEATLAYLARHRNMLAISNFADAQTQGRNIRHYANYLIERVRAYRDTKTDWVRAPESRLERLTVEKGLLRETEVVQHQLTALLKCDLLDQEPETEITIAVFRLLVLDLLPLFQVLNQGLINILGHFFEMSKPDADRAMEIYRTFTKHTDYVVQYLSTAKQWQHHTRVEVPKLKHAPVNLGRQLEEYLNDPDFEIHRRQYLAEQEAKKGNKGSKSKATKSGIDFPKAPSPAANNPFPLPNSGNATAKVESKPQANKGPDPDLIDFFDSIEQNQIPMQVTAQQPPMQVPIQAQGQDLAFQAQNVGLGFQQGQFVQQPQGFVQGNGFPQQDNGFMQPPAQLQPTITGFSGFGPQLGPIPQNTVANFQTPIQQQQPPPSLAAPGMTNPFRQSMLVAQPTSSSSQLSTPTSTNSPGQNTGPFQAQPVQPQPTSTNPFARNVPTEAPQQQQQQLQDQQQQSSGLAPQPTGVTNPFRQGAFVNHATGMGWQHNQTPIGGGIDHIQTVPVFPRPAQQTPWQQ</sequence>
<dbReference type="SMART" id="SM00273">
    <property type="entry name" value="ENTH"/>
    <property type="match status" value="1"/>
</dbReference>
<dbReference type="FunFam" id="1.20.58.150:FF:000004">
    <property type="entry name" value="ENTH domain protein"/>
    <property type="match status" value="1"/>
</dbReference>
<comment type="subcellular location">
    <subcellularLocation>
        <location evidence="1">Cytoplasm</location>
    </subcellularLocation>
</comment>
<name>A0A9W9BNA7_9HYPO</name>
<feature type="compositionally biased region" description="Polar residues" evidence="3">
    <location>
        <begin position="527"/>
        <end position="541"/>
    </location>
</feature>
<dbReference type="InterPro" id="IPR011417">
    <property type="entry name" value="ANTH_dom"/>
</dbReference>
<dbReference type="SUPFAM" id="SSF48464">
    <property type="entry name" value="ENTH/VHS domain"/>
    <property type="match status" value="1"/>
</dbReference>
<evidence type="ECO:0000256" key="1">
    <source>
        <dbReference type="ARBA" id="ARBA00004496"/>
    </source>
</evidence>
<dbReference type="PROSITE" id="PS50942">
    <property type="entry name" value="ENTH"/>
    <property type="match status" value="1"/>
</dbReference>
<dbReference type="GO" id="GO:0005905">
    <property type="term" value="C:clathrin-coated pit"/>
    <property type="evidence" value="ECO:0007669"/>
    <property type="project" value="TreeGrafter"/>
</dbReference>
<dbReference type="InterPro" id="IPR013809">
    <property type="entry name" value="ENTH"/>
</dbReference>
<dbReference type="Gene3D" id="1.25.40.90">
    <property type="match status" value="1"/>
</dbReference>
<dbReference type="GO" id="GO:0048268">
    <property type="term" value="P:clathrin coat assembly"/>
    <property type="evidence" value="ECO:0007669"/>
    <property type="project" value="InterPro"/>
</dbReference>
<evidence type="ECO:0000313" key="5">
    <source>
        <dbReference type="EMBL" id="KAJ4863026.1"/>
    </source>
</evidence>
<dbReference type="InterPro" id="IPR014712">
    <property type="entry name" value="ANTH_dom_sf"/>
</dbReference>
<feature type="compositionally biased region" description="Polar residues" evidence="3">
    <location>
        <begin position="483"/>
        <end position="504"/>
    </location>
</feature>
<dbReference type="PANTHER" id="PTHR22951:SF5">
    <property type="entry name" value="PHOSPHATIDYLINOSITOL-BINDING CLATHRIN ASSEMBLY PROTEIN LAP"/>
    <property type="match status" value="1"/>
</dbReference>
<feature type="compositionally biased region" description="Low complexity" evidence="3">
    <location>
        <begin position="466"/>
        <end position="482"/>
    </location>
</feature>
<dbReference type="SUPFAM" id="SSF89009">
    <property type="entry name" value="GAT-like domain"/>
    <property type="match status" value="1"/>
</dbReference>
<proteinExistence type="predicted"/>
<reference evidence="5" key="1">
    <citation type="submission" date="2022-09" db="EMBL/GenBank/DDBJ databases">
        <title>Chromosome-level assembly of Trichoderma breve T069, a fungus used in development of biopesticide product.</title>
        <authorList>
            <person name="Lin R."/>
            <person name="Liu T."/>
        </authorList>
    </citation>
    <scope>NUCLEOTIDE SEQUENCE</scope>
    <source>
        <strain evidence="5">T069</strain>
    </source>
</reference>
<protein>
    <submittedName>
        <fullName evidence="5">ANTH domain-containing protein</fullName>
    </submittedName>
</protein>
<dbReference type="CDD" id="cd16988">
    <property type="entry name" value="ANTH_N_YAP180"/>
    <property type="match status" value="1"/>
</dbReference>
<comment type="caution">
    <text evidence="5">The sequence shown here is derived from an EMBL/GenBank/DDBJ whole genome shotgun (WGS) entry which is preliminary data.</text>
</comment>
<dbReference type="GeneID" id="80865878"/>
<evidence type="ECO:0000256" key="3">
    <source>
        <dbReference type="SAM" id="MobiDB-lite"/>
    </source>
</evidence>
<organism evidence="5 6">
    <name type="scientific">Trichoderma breve</name>
    <dbReference type="NCBI Taxonomy" id="2034170"/>
    <lineage>
        <taxon>Eukaryota</taxon>
        <taxon>Fungi</taxon>
        <taxon>Dikarya</taxon>
        <taxon>Ascomycota</taxon>
        <taxon>Pezizomycotina</taxon>
        <taxon>Sordariomycetes</taxon>
        <taxon>Hypocreomycetidae</taxon>
        <taxon>Hypocreales</taxon>
        <taxon>Hypocreaceae</taxon>
        <taxon>Trichoderma</taxon>
    </lineage>
</organism>
<dbReference type="GO" id="GO:0030136">
    <property type="term" value="C:clathrin-coated vesicle"/>
    <property type="evidence" value="ECO:0007669"/>
    <property type="project" value="InterPro"/>
</dbReference>
<dbReference type="Gene3D" id="1.20.58.150">
    <property type="entry name" value="ANTH domain"/>
    <property type="match status" value="1"/>
</dbReference>
<accession>A0A9W9BNA7</accession>
<dbReference type="InterPro" id="IPR008942">
    <property type="entry name" value="ENTH_VHS"/>
</dbReference>
<dbReference type="AlphaFoldDB" id="A0A9W9BNA7"/>
<dbReference type="PANTHER" id="PTHR22951">
    <property type="entry name" value="CLATHRIN ASSEMBLY PROTEIN"/>
    <property type="match status" value="1"/>
</dbReference>
<dbReference type="GO" id="GO:0000149">
    <property type="term" value="F:SNARE binding"/>
    <property type="evidence" value="ECO:0007669"/>
    <property type="project" value="TreeGrafter"/>
</dbReference>
<dbReference type="GO" id="GO:0005545">
    <property type="term" value="F:1-phosphatidylinositol binding"/>
    <property type="evidence" value="ECO:0007669"/>
    <property type="project" value="InterPro"/>
</dbReference>